<sequence>MVMTNQDYIRNIARLKEIEAIVKNPESSLDKIDELIDETRRLVTECYGYTRTLKQKVDSLADIDKEISAADTAD</sequence>
<reference evidence="1" key="2">
    <citation type="journal article" date="2021" name="PeerJ">
        <title>Extensive microbial diversity within the chicken gut microbiome revealed by metagenomics and culture.</title>
        <authorList>
            <person name="Gilroy R."/>
            <person name="Ravi A."/>
            <person name="Getino M."/>
            <person name="Pursley I."/>
            <person name="Horton D.L."/>
            <person name="Alikhan N.F."/>
            <person name="Baker D."/>
            <person name="Gharbi K."/>
            <person name="Hall N."/>
            <person name="Watson M."/>
            <person name="Adriaenssens E.M."/>
            <person name="Foster-Nyarko E."/>
            <person name="Jarju S."/>
            <person name="Secka A."/>
            <person name="Antonio M."/>
            <person name="Oren A."/>
            <person name="Chaudhuri R.R."/>
            <person name="La Ragione R."/>
            <person name="Hildebrand F."/>
            <person name="Pallen M.J."/>
        </authorList>
    </citation>
    <scope>NUCLEOTIDE SEQUENCE</scope>
    <source>
        <strain evidence="1">B1-20833</strain>
    </source>
</reference>
<evidence type="ECO:0000313" key="2">
    <source>
        <dbReference type="Proteomes" id="UP000823661"/>
    </source>
</evidence>
<organism evidence="1 2">
    <name type="scientific">Candidatus Cryptobacteroides intestinavium</name>
    <dbReference type="NCBI Taxonomy" id="2840766"/>
    <lineage>
        <taxon>Bacteria</taxon>
        <taxon>Pseudomonadati</taxon>
        <taxon>Bacteroidota</taxon>
        <taxon>Bacteroidia</taxon>
        <taxon>Bacteroidales</taxon>
        <taxon>Candidatus Cryptobacteroides</taxon>
    </lineage>
</organism>
<accession>A0A9D9ETC3</accession>
<protein>
    <submittedName>
        <fullName evidence="1">Uncharacterized protein</fullName>
    </submittedName>
</protein>
<dbReference type="Proteomes" id="UP000823661">
    <property type="component" value="Unassembled WGS sequence"/>
</dbReference>
<comment type="caution">
    <text evidence="1">The sequence shown here is derived from an EMBL/GenBank/DDBJ whole genome shotgun (WGS) entry which is preliminary data.</text>
</comment>
<name>A0A9D9ETC3_9BACT</name>
<dbReference type="EMBL" id="JADIMI010000060">
    <property type="protein sequence ID" value="MBO8452423.1"/>
    <property type="molecule type" value="Genomic_DNA"/>
</dbReference>
<dbReference type="AlphaFoldDB" id="A0A9D9ETC3"/>
<reference evidence="1" key="1">
    <citation type="submission" date="2020-10" db="EMBL/GenBank/DDBJ databases">
        <authorList>
            <person name="Gilroy R."/>
        </authorList>
    </citation>
    <scope>NUCLEOTIDE SEQUENCE</scope>
    <source>
        <strain evidence="1">B1-20833</strain>
    </source>
</reference>
<evidence type="ECO:0000313" key="1">
    <source>
        <dbReference type="EMBL" id="MBO8452423.1"/>
    </source>
</evidence>
<proteinExistence type="predicted"/>
<gene>
    <name evidence="1" type="ORF">IAC06_06025</name>
</gene>